<dbReference type="Proteomes" id="UP000799779">
    <property type="component" value="Unassembled WGS sequence"/>
</dbReference>
<organism evidence="2 3">
    <name type="scientific">Amniculicola lignicola CBS 123094</name>
    <dbReference type="NCBI Taxonomy" id="1392246"/>
    <lineage>
        <taxon>Eukaryota</taxon>
        <taxon>Fungi</taxon>
        <taxon>Dikarya</taxon>
        <taxon>Ascomycota</taxon>
        <taxon>Pezizomycotina</taxon>
        <taxon>Dothideomycetes</taxon>
        <taxon>Pleosporomycetidae</taxon>
        <taxon>Pleosporales</taxon>
        <taxon>Amniculicolaceae</taxon>
        <taxon>Amniculicola</taxon>
    </lineage>
</organism>
<sequence length="192" mass="19855">MWPDGRFFDDFSDDDFSDSDYSSSDGEFDFLSPRGLGSMFPPCHPPRGAGPRIPGHGRFVPPPGGRFAPPLGGRFDPLGDAPGGRFGTLSVPRNGGSRSNTFDHLGRDPFDIEYGPRQPLGSHAFGPGPRTGGPGGRLGGAAGGPGSIGLGEFPGVMPPPRGRMPPRGGRGRGRGGRGGAGGRRPRRPPGGM</sequence>
<reference evidence="2" key="1">
    <citation type="journal article" date="2020" name="Stud. Mycol.">
        <title>101 Dothideomycetes genomes: a test case for predicting lifestyles and emergence of pathogens.</title>
        <authorList>
            <person name="Haridas S."/>
            <person name="Albert R."/>
            <person name="Binder M."/>
            <person name="Bloem J."/>
            <person name="Labutti K."/>
            <person name="Salamov A."/>
            <person name="Andreopoulos B."/>
            <person name="Baker S."/>
            <person name="Barry K."/>
            <person name="Bills G."/>
            <person name="Bluhm B."/>
            <person name="Cannon C."/>
            <person name="Castanera R."/>
            <person name="Culley D."/>
            <person name="Daum C."/>
            <person name="Ezra D."/>
            <person name="Gonzalez J."/>
            <person name="Henrissat B."/>
            <person name="Kuo A."/>
            <person name="Liang C."/>
            <person name="Lipzen A."/>
            <person name="Lutzoni F."/>
            <person name="Magnuson J."/>
            <person name="Mondo S."/>
            <person name="Nolan M."/>
            <person name="Ohm R."/>
            <person name="Pangilinan J."/>
            <person name="Park H.-J."/>
            <person name="Ramirez L."/>
            <person name="Alfaro M."/>
            <person name="Sun H."/>
            <person name="Tritt A."/>
            <person name="Yoshinaga Y."/>
            <person name="Zwiers L.-H."/>
            <person name="Turgeon B."/>
            <person name="Goodwin S."/>
            <person name="Spatafora J."/>
            <person name="Crous P."/>
            <person name="Grigoriev I."/>
        </authorList>
    </citation>
    <scope>NUCLEOTIDE SEQUENCE</scope>
    <source>
        <strain evidence="2">CBS 123094</strain>
    </source>
</reference>
<name>A0A6A5X3T0_9PLEO</name>
<evidence type="ECO:0000313" key="2">
    <source>
        <dbReference type="EMBL" id="KAF2007588.1"/>
    </source>
</evidence>
<keyword evidence="3" id="KW-1185">Reference proteome</keyword>
<dbReference type="AlphaFoldDB" id="A0A6A5X3T0"/>
<gene>
    <name evidence="2" type="ORF">P154DRAFT_529181</name>
</gene>
<feature type="compositionally biased region" description="Gly residues" evidence="1">
    <location>
        <begin position="129"/>
        <end position="149"/>
    </location>
</feature>
<evidence type="ECO:0000313" key="3">
    <source>
        <dbReference type="Proteomes" id="UP000799779"/>
    </source>
</evidence>
<accession>A0A6A5X3T0</accession>
<dbReference type="EMBL" id="ML977557">
    <property type="protein sequence ID" value="KAF2007588.1"/>
    <property type="molecule type" value="Genomic_DNA"/>
</dbReference>
<feature type="compositionally biased region" description="Basic residues" evidence="1">
    <location>
        <begin position="183"/>
        <end position="192"/>
    </location>
</feature>
<evidence type="ECO:0000256" key="1">
    <source>
        <dbReference type="SAM" id="MobiDB-lite"/>
    </source>
</evidence>
<protein>
    <submittedName>
        <fullName evidence="2">Uncharacterized protein</fullName>
    </submittedName>
</protein>
<feature type="region of interest" description="Disordered" evidence="1">
    <location>
        <begin position="1"/>
        <end position="192"/>
    </location>
</feature>
<proteinExistence type="predicted"/>